<proteinExistence type="predicted"/>
<dbReference type="RefSeq" id="WP_135012950.1">
    <property type="nucleotide sequence ID" value="NZ_JADGLK010000024.1"/>
</dbReference>
<organism evidence="1 2">
    <name type="scientific">Rothia nasimurium</name>
    <dbReference type="NCBI Taxonomy" id="85336"/>
    <lineage>
        <taxon>Bacteria</taxon>
        <taxon>Bacillati</taxon>
        <taxon>Actinomycetota</taxon>
        <taxon>Actinomycetes</taxon>
        <taxon>Micrococcales</taxon>
        <taxon>Micrococcaceae</taxon>
        <taxon>Rothia</taxon>
    </lineage>
</organism>
<reference evidence="1 2" key="1">
    <citation type="submission" date="2019-03" db="EMBL/GenBank/DDBJ databases">
        <title>Diversity of the mouse oral microbiome.</title>
        <authorList>
            <person name="Joseph S."/>
            <person name="Aduse-Opoku J."/>
            <person name="Curtis M."/>
            <person name="Wade W."/>
            <person name="Hashim A."/>
        </authorList>
    </citation>
    <scope>NUCLEOTIDE SEQUENCE [LARGE SCALE GENOMIC DNA]</scope>
    <source>
        <strain evidence="2">irhom_31</strain>
    </source>
</reference>
<accession>A0A4Y9F2Q8</accession>
<sequence length="79" mass="9054">MAVLEEAAKALFAWGRGVAYLGIAMKKVIPMMVNATSRKLKKYPIIMRMRLAILGTRRKKKTRVMILKKASMWFTPKTL</sequence>
<evidence type="ECO:0000313" key="1">
    <source>
        <dbReference type="EMBL" id="TFU21960.1"/>
    </source>
</evidence>
<gene>
    <name evidence="1" type="ORF">E4U03_07575</name>
</gene>
<evidence type="ECO:0000313" key="2">
    <source>
        <dbReference type="Proteomes" id="UP000297951"/>
    </source>
</evidence>
<comment type="caution">
    <text evidence="1">The sequence shown here is derived from an EMBL/GenBank/DDBJ whole genome shotgun (WGS) entry which is preliminary data.</text>
</comment>
<name>A0A4Y9F2Q8_9MICC</name>
<dbReference type="EMBL" id="SPQC01000024">
    <property type="protein sequence ID" value="TFU21960.1"/>
    <property type="molecule type" value="Genomic_DNA"/>
</dbReference>
<dbReference type="Proteomes" id="UP000297951">
    <property type="component" value="Unassembled WGS sequence"/>
</dbReference>
<protein>
    <submittedName>
        <fullName evidence="1">Uncharacterized protein</fullName>
    </submittedName>
</protein>
<dbReference type="AlphaFoldDB" id="A0A4Y9F2Q8"/>